<evidence type="ECO:0000256" key="4">
    <source>
        <dbReference type="PROSITE-ProRule" id="PRU00175"/>
    </source>
</evidence>
<dbReference type="SUPFAM" id="SSF57850">
    <property type="entry name" value="RING/U-box"/>
    <property type="match status" value="1"/>
</dbReference>
<dbReference type="SMART" id="SM00184">
    <property type="entry name" value="RING"/>
    <property type="match status" value="1"/>
</dbReference>
<evidence type="ECO:0000256" key="5">
    <source>
        <dbReference type="SAM" id="MobiDB-lite"/>
    </source>
</evidence>
<comment type="caution">
    <text evidence="7">The sequence shown here is derived from an EMBL/GenBank/DDBJ whole genome shotgun (WGS) entry which is preliminary data.</text>
</comment>
<accession>A0A2V0NRC7</accession>
<dbReference type="InterPro" id="IPR017907">
    <property type="entry name" value="Znf_RING_CS"/>
</dbReference>
<dbReference type="EMBL" id="BDRX01000015">
    <property type="protein sequence ID" value="GBF90194.1"/>
    <property type="molecule type" value="Genomic_DNA"/>
</dbReference>
<dbReference type="InParanoid" id="A0A2V0NRC7"/>
<dbReference type="OrthoDB" id="546518at2759"/>
<dbReference type="GO" id="GO:0008270">
    <property type="term" value="F:zinc ion binding"/>
    <property type="evidence" value="ECO:0007669"/>
    <property type="project" value="UniProtKB-KW"/>
</dbReference>
<feature type="compositionally biased region" description="Low complexity" evidence="5">
    <location>
        <begin position="167"/>
        <end position="180"/>
    </location>
</feature>
<keyword evidence="1" id="KW-0479">Metal-binding</keyword>
<keyword evidence="8" id="KW-1185">Reference proteome</keyword>
<reference evidence="7 8" key="1">
    <citation type="journal article" date="2018" name="Sci. Rep.">
        <title>Raphidocelis subcapitata (=Pseudokirchneriella subcapitata) provides an insight into genome evolution and environmental adaptations in the Sphaeropleales.</title>
        <authorList>
            <person name="Suzuki S."/>
            <person name="Yamaguchi H."/>
            <person name="Nakajima N."/>
            <person name="Kawachi M."/>
        </authorList>
    </citation>
    <scope>NUCLEOTIDE SEQUENCE [LARGE SCALE GENOMIC DNA]</scope>
    <source>
        <strain evidence="7 8">NIES-35</strain>
    </source>
</reference>
<gene>
    <name evidence="7" type="ORF">Rsub_03327</name>
</gene>
<keyword evidence="3" id="KW-0862">Zinc</keyword>
<dbReference type="InterPro" id="IPR018957">
    <property type="entry name" value="Znf_C3HC4_RING-type"/>
</dbReference>
<evidence type="ECO:0000256" key="3">
    <source>
        <dbReference type="ARBA" id="ARBA00022833"/>
    </source>
</evidence>
<feature type="domain" description="RING-type" evidence="6">
    <location>
        <begin position="9"/>
        <end position="56"/>
    </location>
</feature>
<organism evidence="7 8">
    <name type="scientific">Raphidocelis subcapitata</name>
    <dbReference type="NCBI Taxonomy" id="307507"/>
    <lineage>
        <taxon>Eukaryota</taxon>
        <taxon>Viridiplantae</taxon>
        <taxon>Chlorophyta</taxon>
        <taxon>core chlorophytes</taxon>
        <taxon>Chlorophyceae</taxon>
        <taxon>CS clade</taxon>
        <taxon>Sphaeropleales</taxon>
        <taxon>Selenastraceae</taxon>
        <taxon>Raphidocelis</taxon>
    </lineage>
</organism>
<evidence type="ECO:0000313" key="8">
    <source>
        <dbReference type="Proteomes" id="UP000247498"/>
    </source>
</evidence>
<dbReference type="STRING" id="307507.A0A2V0NRC7"/>
<evidence type="ECO:0000313" key="7">
    <source>
        <dbReference type="EMBL" id="GBF90194.1"/>
    </source>
</evidence>
<dbReference type="Proteomes" id="UP000247498">
    <property type="component" value="Unassembled WGS sequence"/>
</dbReference>
<evidence type="ECO:0000256" key="2">
    <source>
        <dbReference type="ARBA" id="ARBA00022771"/>
    </source>
</evidence>
<dbReference type="PROSITE" id="PS00518">
    <property type="entry name" value="ZF_RING_1"/>
    <property type="match status" value="1"/>
</dbReference>
<sequence>MASEGRVVCPLCYEVFVEPVATPCGHDFCLLCATAWLESRAHPHFLPGWAPCPCCRRGFSTHDLTPASELAGAAAARHPQEHAARAAALAPALERLACRRAAARRVRWLLPSATSDGTWCCDGLDDLEVAIFPGSGLVAIWGLLSWAAGAAVRVVSSTALQGAGAKDGTAGLDSSSSSGDSDGGGGGGDASTLGARAHGGSGGIDSPSALRALVA</sequence>
<feature type="region of interest" description="Disordered" evidence="5">
    <location>
        <begin position="163"/>
        <end position="215"/>
    </location>
</feature>
<evidence type="ECO:0000256" key="1">
    <source>
        <dbReference type="ARBA" id="ARBA00022723"/>
    </source>
</evidence>
<dbReference type="Pfam" id="PF00097">
    <property type="entry name" value="zf-C3HC4"/>
    <property type="match status" value="1"/>
</dbReference>
<dbReference type="AlphaFoldDB" id="A0A2V0NRC7"/>
<proteinExistence type="predicted"/>
<dbReference type="InterPro" id="IPR013083">
    <property type="entry name" value="Znf_RING/FYVE/PHD"/>
</dbReference>
<protein>
    <recommendedName>
        <fullName evidence="6">RING-type domain-containing protein</fullName>
    </recommendedName>
</protein>
<dbReference type="Gene3D" id="3.30.40.10">
    <property type="entry name" value="Zinc/RING finger domain, C3HC4 (zinc finger)"/>
    <property type="match status" value="1"/>
</dbReference>
<dbReference type="InterPro" id="IPR001841">
    <property type="entry name" value="Znf_RING"/>
</dbReference>
<evidence type="ECO:0000259" key="6">
    <source>
        <dbReference type="PROSITE" id="PS50089"/>
    </source>
</evidence>
<keyword evidence="2 4" id="KW-0863">Zinc-finger</keyword>
<name>A0A2V0NRC7_9CHLO</name>
<dbReference type="PROSITE" id="PS50089">
    <property type="entry name" value="ZF_RING_2"/>
    <property type="match status" value="1"/>
</dbReference>